<dbReference type="GO" id="GO:0003779">
    <property type="term" value="F:actin binding"/>
    <property type="evidence" value="ECO:0007669"/>
    <property type="project" value="InterPro"/>
</dbReference>
<feature type="compositionally biased region" description="Polar residues" evidence="1">
    <location>
        <begin position="140"/>
        <end position="149"/>
    </location>
</feature>
<feature type="compositionally biased region" description="Pro residues" evidence="1">
    <location>
        <begin position="74"/>
        <end position="84"/>
    </location>
</feature>
<accession>A0A2G8KLH4</accession>
<evidence type="ECO:0000313" key="3">
    <source>
        <dbReference type="EMBL" id="PIK48800.1"/>
    </source>
</evidence>
<sequence length="149" mass="16307">MQHVGSNPATSYKPDKQIGRLLLKNRNPIRSDKNEDNIEFISKFVTEHGGITEVKAEFDIYQEARALRHDASLPLPPPPPPAPPLSSRDDDMSLPLPPPPPPPSEVKPPADAHSSLLEQIQNRGIASLKHVESDDFGGSTRISLTTKVP</sequence>
<feature type="domain" description="WH2" evidence="2">
    <location>
        <begin position="112"/>
        <end position="131"/>
    </location>
</feature>
<dbReference type="EMBL" id="MRZV01000501">
    <property type="protein sequence ID" value="PIK48800.1"/>
    <property type="molecule type" value="Genomic_DNA"/>
</dbReference>
<dbReference type="AlphaFoldDB" id="A0A2G8KLH4"/>
<feature type="compositionally biased region" description="Polar residues" evidence="1">
    <location>
        <begin position="1"/>
        <end position="10"/>
    </location>
</feature>
<dbReference type="InterPro" id="IPR003124">
    <property type="entry name" value="WH2_dom"/>
</dbReference>
<comment type="caution">
    <text evidence="3">The sequence shown here is derived from an EMBL/GenBank/DDBJ whole genome shotgun (WGS) entry which is preliminary data.</text>
</comment>
<protein>
    <recommendedName>
        <fullName evidence="2">WH2 domain-containing protein</fullName>
    </recommendedName>
</protein>
<evidence type="ECO:0000313" key="4">
    <source>
        <dbReference type="Proteomes" id="UP000230750"/>
    </source>
</evidence>
<evidence type="ECO:0000259" key="2">
    <source>
        <dbReference type="PROSITE" id="PS51082"/>
    </source>
</evidence>
<feature type="compositionally biased region" description="Pro residues" evidence="1">
    <location>
        <begin position="95"/>
        <end position="106"/>
    </location>
</feature>
<proteinExistence type="predicted"/>
<feature type="region of interest" description="Disordered" evidence="1">
    <location>
        <begin position="69"/>
        <end position="149"/>
    </location>
</feature>
<dbReference type="PROSITE" id="PS51082">
    <property type="entry name" value="WH2"/>
    <property type="match status" value="1"/>
</dbReference>
<gene>
    <name evidence="3" type="ORF">BSL78_14338</name>
</gene>
<dbReference type="Proteomes" id="UP000230750">
    <property type="component" value="Unassembled WGS sequence"/>
</dbReference>
<name>A0A2G8KLH4_STIJA</name>
<keyword evidence="4" id="KW-1185">Reference proteome</keyword>
<reference evidence="3 4" key="1">
    <citation type="journal article" date="2017" name="PLoS Biol.">
        <title>The sea cucumber genome provides insights into morphological evolution and visceral regeneration.</title>
        <authorList>
            <person name="Zhang X."/>
            <person name="Sun L."/>
            <person name="Yuan J."/>
            <person name="Sun Y."/>
            <person name="Gao Y."/>
            <person name="Zhang L."/>
            <person name="Li S."/>
            <person name="Dai H."/>
            <person name="Hamel J.F."/>
            <person name="Liu C."/>
            <person name="Yu Y."/>
            <person name="Liu S."/>
            <person name="Lin W."/>
            <person name="Guo K."/>
            <person name="Jin S."/>
            <person name="Xu P."/>
            <person name="Storey K.B."/>
            <person name="Huan P."/>
            <person name="Zhang T."/>
            <person name="Zhou Y."/>
            <person name="Zhang J."/>
            <person name="Lin C."/>
            <person name="Li X."/>
            <person name="Xing L."/>
            <person name="Huo D."/>
            <person name="Sun M."/>
            <person name="Wang L."/>
            <person name="Mercier A."/>
            <person name="Li F."/>
            <person name="Yang H."/>
            <person name="Xiang J."/>
        </authorList>
    </citation>
    <scope>NUCLEOTIDE SEQUENCE [LARGE SCALE GENOMIC DNA]</scope>
    <source>
        <strain evidence="3">Shaxun</strain>
        <tissue evidence="3">Muscle</tissue>
    </source>
</reference>
<feature type="region of interest" description="Disordered" evidence="1">
    <location>
        <begin position="1"/>
        <end position="34"/>
    </location>
</feature>
<organism evidence="3 4">
    <name type="scientific">Stichopus japonicus</name>
    <name type="common">Sea cucumber</name>
    <dbReference type="NCBI Taxonomy" id="307972"/>
    <lineage>
        <taxon>Eukaryota</taxon>
        <taxon>Metazoa</taxon>
        <taxon>Echinodermata</taxon>
        <taxon>Eleutherozoa</taxon>
        <taxon>Echinozoa</taxon>
        <taxon>Holothuroidea</taxon>
        <taxon>Aspidochirotacea</taxon>
        <taxon>Aspidochirotida</taxon>
        <taxon>Stichopodidae</taxon>
        <taxon>Apostichopus</taxon>
    </lineage>
</organism>
<evidence type="ECO:0000256" key="1">
    <source>
        <dbReference type="SAM" id="MobiDB-lite"/>
    </source>
</evidence>